<accession>A0ABV0RGX3</accession>
<name>A0ABV0RGX3_9TELE</name>
<reference evidence="1 2" key="1">
    <citation type="submission" date="2021-06" db="EMBL/GenBank/DDBJ databases">
        <authorList>
            <person name="Palmer J.M."/>
        </authorList>
    </citation>
    <scope>NUCLEOTIDE SEQUENCE [LARGE SCALE GENOMIC DNA]</scope>
    <source>
        <strain evidence="1 2">XC_2019</strain>
        <tissue evidence="1">Muscle</tissue>
    </source>
</reference>
<evidence type="ECO:0000313" key="2">
    <source>
        <dbReference type="Proteomes" id="UP001434883"/>
    </source>
</evidence>
<comment type="caution">
    <text evidence="1">The sequence shown here is derived from an EMBL/GenBank/DDBJ whole genome shotgun (WGS) entry which is preliminary data.</text>
</comment>
<dbReference type="Proteomes" id="UP001434883">
    <property type="component" value="Unassembled WGS sequence"/>
</dbReference>
<dbReference type="EMBL" id="JAHRIN010044531">
    <property type="protein sequence ID" value="MEQ2207407.1"/>
    <property type="molecule type" value="Genomic_DNA"/>
</dbReference>
<sequence length="100" mass="11285">IVRSSQNSSQRFRTNSLYYSPNPRLWLLLCLVEILNLLGCCDLMLHSRPPTSTAIFPAGWCSCLWCSHWLACAHIGPGPRVRSGMMHSTEDIIRSDPDLI</sequence>
<gene>
    <name evidence="1" type="ORF">XENOCAPTIV_011875</name>
</gene>
<proteinExistence type="predicted"/>
<feature type="non-terminal residue" evidence="1">
    <location>
        <position position="1"/>
    </location>
</feature>
<keyword evidence="2" id="KW-1185">Reference proteome</keyword>
<protein>
    <submittedName>
        <fullName evidence="1">Uncharacterized protein</fullName>
    </submittedName>
</protein>
<evidence type="ECO:0000313" key="1">
    <source>
        <dbReference type="EMBL" id="MEQ2207407.1"/>
    </source>
</evidence>
<organism evidence="1 2">
    <name type="scientific">Xenoophorus captivus</name>
    <dbReference type="NCBI Taxonomy" id="1517983"/>
    <lineage>
        <taxon>Eukaryota</taxon>
        <taxon>Metazoa</taxon>
        <taxon>Chordata</taxon>
        <taxon>Craniata</taxon>
        <taxon>Vertebrata</taxon>
        <taxon>Euteleostomi</taxon>
        <taxon>Actinopterygii</taxon>
        <taxon>Neopterygii</taxon>
        <taxon>Teleostei</taxon>
        <taxon>Neoteleostei</taxon>
        <taxon>Acanthomorphata</taxon>
        <taxon>Ovalentaria</taxon>
        <taxon>Atherinomorphae</taxon>
        <taxon>Cyprinodontiformes</taxon>
        <taxon>Goodeidae</taxon>
        <taxon>Xenoophorus</taxon>
    </lineage>
</organism>